<feature type="region of interest" description="Disordered" evidence="13">
    <location>
        <begin position="1681"/>
        <end position="1723"/>
    </location>
</feature>
<comment type="subunit">
    <text evidence="9">Interacts with IGSF1.</text>
</comment>
<dbReference type="SUPFAM" id="SSF48403">
    <property type="entry name" value="Ankyrin repeat"/>
    <property type="match status" value="1"/>
</dbReference>
<feature type="compositionally biased region" description="Low complexity" evidence="13">
    <location>
        <begin position="259"/>
        <end position="270"/>
    </location>
</feature>
<evidence type="ECO:0000256" key="1">
    <source>
        <dbReference type="ARBA" id="ARBA00000885"/>
    </source>
</evidence>
<dbReference type="Pfam" id="PF06701">
    <property type="entry name" value="MIB_HERC2"/>
    <property type="match status" value="1"/>
</dbReference>
<evidence type="ECO:0000256" key="13">
    <source>
        <dbReference type="SAM" id="MobiDB-lite"/>
    </source>
</evidence>
<feature type="domain" description="HECT" evidence="14">
    <location>
        <begin position="2141"/>
        <end position="2600"/>
    </location>
</feature>
<dbReference type="Pfam" id="PF07738">
    <property type="entry name" value="Sad1_UNC"/>
    <property type="match status" value="1"/>
</dbReference>
<dbReference type="SUPFAM" id="SSF56204">
    <property type="entry name" value="Hect, E3 ligase catalytic domain"/>
    <property type="match status" value="1"/>
</dbReference>
<keyword evidence="8 10" id="KW-0040">ANK repeat</keyword>
<evidence type="ECO:0000313" key="17">
    <source>
        <dbReference type="RefSeq" id="XP_033808041.1"/>
    </source>
</evidence>
<dbReference type="UniPathway" id="UPA00143"/>
<dbReference type="EC" id="2.3.2.26" evidence="12"/>
<keyword evidence="4" id="KW-0597">Phosphoprotein</keyword>
<feature type="compositionally biased region" description="Low complexity" evidence="13">
    <location>
        <begin position="1373"/>
        <end position="1392"/>
    </location>
</feature>
<dbReference type="Gene3D" id="3.30.2160.10">
    <property type="entry name" value="Hect, E3 ligase catalytic domain"/>
    <property type="match status" value="1"/>
</dbReference>
<evidence type="ECO:0000256" key="3">
    <source>
        <dbReference type="ARBA" id="ARBA00006331"/>
    </source>
</evidence>
<feature type="region of interest" description="Disordered" evidence="13">
    <location>
        <begin position="1744"/>
        <end position="1767"/>
    </location>
</feature>
<comment type="similarity">
    <text evidence="3 12">Belongs to the UPL family. K-HECT subfamily.</text>
</comment>
<feature type="repeat" description="ANK" evidence="10">
    <location>
        <begin position="395"/>
        <end position="427"/>
    </location>
</feature>
<keyword evidence="16" id="KW-1185">Reference proteome</keyword>
<dbReference type="CTD" id="25831"/>
<dbReference type="Gene3D" id="1.25.10.10">
    <property type="entry name" value="Leucine-rich Repeat Variant"/>
    <property type="match status" value="1"/>
</dbReference>
<feature type="compositionally biased region" description="Basic and acidic residues" evidence="13">
    <location>
        <begin position="718"/>
        <end position="729"/>
    </location>
</feature>
<dbReference type="Gene3D" id="1.10.720.80">
    <property type="match status" value="1"/>
</dbReference>
<evidence type="ECO:0000313" key="19">
    <source>
        <dbReference type="RefSeq" id="XP_033808043.1"/>
    </source>
</evidence>
<dbReference type="Gene3D" id="3.90.1750.10">
    <property type="entry name" value="Hect, E3 ligase catalytic domains"/>
    <property type="match status" value="2"/>
</dbReference>
<comment type="function">
    <text evidence="12">E3 ubiquitin-protein ligase which accepts ubiquitin from an E2 ubiquitin-conjugating enzyme in the form of a thioester and then directly transfers the ubiquitin to targeted substrates.</text>
</comment>
<dbReference type="FunFam" id="1.10.720.80:FF:000001">
    <property type="entry name" value="E3 ubiquitin-protein ligase HECTD1 isoform X3"/>
    <property type="match status" value="1"/>
</dbReference>
<dbReference type="FunFam" id="1.25.40.20:FF:000033">
    <property type="entry name" value="E3 ubiquitin-protein ligase HECTD1 isoform X2"/>
    <property type="match status" value="1"/>
</dbReference>
<dbReference type="PROSITE" id="PS50088">
    <property type="entry name" value="ANK_REPEAT"/>
    <property type="match status" value="2"/>
</dbReference>
<dbReference type="Gene3D" id="2.30.30.40">
    <property type="entry name" value="SH3 Domains"/>
    <property type="match status" value="1"/>
</dbReference>
<dbReference type="InterPro" id="IPR037252">
    <property type="entry name" value="Mib_Herc2_sf"/>
</dbReference>
<dbReference type="SMART" id="SM00248">
    <property type="entry name" value="ANK"/>
    <property type="match status" value="3"/>
</dbReference>
<reference evidence="17 18" key="1">
    <citation type="submission" date="2025-04" db="UniProtKB">
        <authorList>
            <consortium name="RefSeq"/>
        </authorList>
    </citation>
    <scope>IDENTIFICATION</scope>
</reference>
<dbReference type="SUPFAM" id="SSF49785">
    <property type="entry name" value="Galactose-binding domain-like"/>
    <property type="match status" value="1"/>
</dbReference>
<evidence type="ECO:0000256" key="2">
    <source>
        <dbReference type="ARBA" id="ARBA00004906"/>
    </source>
</evidence>
<dbReference type="CDD" id="cd21062">
    <property type="entry name" value="BTHB_HectD1"/>
    <property type="match status" value="1"/>
</dbReference>
<feature type="domain" description="MIB/HERC2" evidence="15">
    <location>
        <begin position="1266"/>
        <end position="1338"/>
    </location>
</feature>
<protein>
    <recommendedName>
        <fullName evidence="12">E3 ubiquitin-protein ligase</fullName>
        <ecNumber evidence="12">2.3.2.26</ecNumber>
    </recommendedName>
</protein>
<feature type="compositionally biased region" description="Low complexity" evidence="13">
    <location>
        <begin position="707"/>
        <end position="717"/>
    </location>
</feature>
<gene>
    <name evidence="17 18 19" type="primary">HECTD1</name>
</gene>
<dbReference type="FunFam" id="3.90.1750.10:FF:000021">
    <property type="entry name" value="E3 ubiquitin-protein ligase HECTD1 isoform X1"/>
    <property type="match status" value="1"/>
</dbReference>
<dbReference type="InterPro" id="IPR002110">
    <property type="entry name" value="Ankyrin_rpt"/>
</dbReference>
<feature type="compositionally biased region" description="Basic and acidic residues" evidence="13">
    <location>
        <begin position="491"/>
        <end position="501"/>
    </location>
</feature>
<keyword evidence="5 12" id="KW-0808">Transferase</keyword>
<dbReference type="FunFam" id="3.30.2160.10:FF:000009">
    <property type="entry name" value="E3 ubiquitin-protein ligase HECTD1 isoform X1"/>
    <property type="match status" value="1"/>
</dbReference>
<dbReference type="SMART" id="SM00119">
    <property type="entry name" value="HECTc"/>
    <property type="match status" value="1"/>
</dbReference>
<dbReference type="InterPro" id="IPR011989">
    <property type="entry name" value="ARM-like"/>
</dbReference>
<evidence type="ECO:0000256" key="8">
    <source>
        <dbReference type="ARBA" id="ARBA00023043"/>
    </source>
</evidence>
<dbReference type="FunFam" id="3.30.2410.10:FF:000007">
    <property type="entry name" value="Putative E3 ubiquitin-protein ligase HECTD1"/>
    <property type="match status" value="1"/>
</dbReference>
<dbReference type="OrthoDB" id="412600at2759"/>
<feature type="region of interest" description="Disordered" evidence="13">
    <location>
        <begin position="242"/>
        <end position="272"/>
    </location>
</feature>
<evidence type="ECO:0000256" key="11">
    <source>
        <dbReference type="PROSITE-ProRule" id="PRU00104"/>
    </source>
</evidence>
<feature type="region of interest" description="Disordered" evidence="13">
    <location>
        <begin position="707"/>
        <end position="748"/>
    </location>
</feature>
<dbReference type="InterPro" id="IPR035983">
    <property type="entry name" value="Hect_E3_ubiquitin_ligase"/>
</dbReference>
<evidence type="ECO:0000313" key="18">
    <source>
        <dbReference type="RefSeq" id="XP_033808042.1"/>
    </source>
</evidence>
<sequence length="2600" mass="288292">MADVDPDTLLEWLQMGQGDERDMQLIALEQLCMLLLMSDNVDRCFETCPPRTFLPALCKIFLDESAPDNVLEVTARAITYYLDVSAECTRRIVGVDGAIKALCNRLVVVELNNRTSRDLAEQCVKVLELICTRESGAVFEAGGLNCVLTFIRDSGHLVHKDTLHSAMAVVSRLCGKMEPQDSSLEICVESLSSLLKHEDHQVSDGALRCFASLADRFTRRGVDPAPLAKHGLTEELLSRMAAAGGTTSGPPSACKPNRSTTGTPSTSTDSKLSSQVSTIVSLLSTLCRGSPVVTHDLLRSELPDSIESALQGDERCVLDTMRLVDLLLVLLFEGRKALPKSSAGSTGRIPGLRRLDSSGERSHRQLIDCIRSKDTDALIDAIDTGAFEVNFMDDVGQTLLNWASAFGTQEMVEFLCERGADVNRGQRSSSLHYAACFGRPQVAKTLLRHGANPDLRDEDGKTPLDKARERGHSEVVAILQSPGDWMCPVNKGDDKKKKDANKDEDDCNEPRGDPEMAPIYLKRLLPVFAQTFQQTMLPSIRKASLALIRKMIHFCSEALLKEVCDSDAGHHLPTVLVEITATVLDQEDDDDGHLLALQIIRDLVDKGGDRFLDQLARLGVISKVSTLAGPSSDDENEEETKPEKEDEPQEDAKELQQGKPYHWRDWSIIRGRDCLYIWSDAAALELSNGSNGWFRFILDGKLATMYSSGSPEGGSDSSESRSEFLEKLQRARSQVKPSTSSQPVLSAPGPAKLTVGNWSLTCLKEGEIAIHNSDGQQATILREDLPGFVFESNRGTKHSFTAETSLGSEFVTGWTGKRGRKLKSKLEKTKQKVRTMARDLYDDHFKAVESMPRGVVVTLRNIATQLESAWELHTNRQYIEGENTWRDLMKTALENLIVLLKDENTISPYEMCSSGLVQALLTVLNNSADLDIKQDCGQLVERLNVFKAAFSENEDDESRPAVALVRKLIAVLESIERLPLHLYDTPGSTYNLQILTRRLRFRLERASGETSLIDRTGRMLKMEPLATVESLEQYLLKMVAKQWYDFDRASFVFVRKLREGQTFVFRHQHDFDENGIIHWIGTNAKTAYEWVNPAAYGLVVVTSSEGRNLPYGRLEDILSRESSALNCHTNDDKNAWFAIDLGLWVIPSAYTLRHARGYGRSALRNWVFQVSKDGQNWTTLYTHADDCSLNEPGSTATWPLDPPKEEKQGWRHIRIKQMGKNASGQTHYLSLSGFELYGTVNGVCEDQLGKAAKEAEANLRRQRRLVRSQVLKYMVPGARVIRGIDWKWRDQDGSSQGEGTVTGELHNGWIDVTWDAGGSNSYRMGAEGKFDLKLAPGYDPDSAASPKPISSTVSGTTQSWSSLVKNNCPDKTSAAGAGSSSRKGSSSSVCSVASSSDISLGSTKMERRSECVMEQSIVSGTDIQEPIVVLSSADSIPQADIGSSSSTSTSTLTADMSENAERKLGADGSVRNSGESSAISMGIVSISSPDVSSVSELTNKEAASQRPLSSSASNRLSVSSLLAAGAPMSSSASVPNLSSRETSSLESFVRRVANIARTNATNNMNLSRSSSDNNTNTLGRNVMSSAICFSSSPASPLMGAQSFPNLTTTGTTSTVTMSTSSVTSSSNVATATTGLSVGQSLSNTLTTSLTSTSSESDTGQEAEYSLYDFLDSCRASTLLAELDDDEDLPEPDEEDDENEDDNQEDQEYEEVMEEEEYETKGGRRRTWDDDYVLKRQFSALVPAFDPRPGRTNVQQTTDLEIPPPGTPQSELLEEVECAPAPRLALILKVTGLGTTREVELPLTNFRSTIFYYVQKLLQLSCNGAVKSDKLRRIWEPTYTAAWMTSPICENICLLSLDHTCYRIMYREMKDSDKDKDKEKVGCWSIEHVEQYLGTDELPKSDLITYLQKNADSAFLRHWKLTGTNKSIRKNRNCSQLIAAYKDFCENGSKSGLNQGTLSTFQNSDILSLVREQPQAKAGTGQNSCGVEDVLQLLRILYIVASDPYSTRTAQEEGDEQLQFNVPADEFTSKKITTKILQQIEEPLALASGALPDWCEQLTSKCPFLIPFETRHLYFTCTAFGASRAIVWLQNRREATVERTRTTSAVRRDDPGEFRVGRLKHERVKVPRGESLMEWAENVMQIHADRKSVLEVEFLGEEGTGLGPTLEFYALVAAEFQRTELGIWLCDDDFPDDESRQVDLGGGLKPPGYYVQRSCGLFTAPFPQDSDELDRITKLFHFLGIFLAKCIQDNRLVDLPISKPFFKLMCMGDIKSNMSKLIYESRGDRSFHCTESQSEASTEEGHDSLSVGSFEEDSKSEFILDPPKPKPPVWFQGILTWEDFELVNPHRARFLKEIKELAVKRRQILTNKGLSEDEKNTKLQELMLKNPSSSGPPLSIEDLGLNFQFCPSSRVYGFTAVDLKPNGEDDLVTIDNVEEYVELMFDACMQSGIQKQMDAFRNGFNKVFPMEKLSSFSHEEVQMILCGNQSPSWTPEDIMNYTEPKLGYTRDSSGFLRFVRVLCSMSSDERKAFLQFTTGCSTLPPGGLANLHPRLTVVRKVDATDSSYPSVNTCVHYLKLPEYSSEEIMRERLLAATMEKGFHLN</sequence>
<dbReference type="InterPro" id="IPR008979">
    <property type="entry name" value="Galactose-bd-like_sf"/>
</dbReference>
<feature type="compositionally biased region" description="Polar residues" evidence="13">
    <location>
        <begin position="731"/>
        <end position="744"/>
    </location>
</feature>
<dbReference type="PROSITE" id="PS51416">
    <property type="entry name" value="MIB_HERC2"/>
    <property type="match status" value="1"/>
</dbReference>
<dbReference type="PANTHER" id="PTHR45670:SF1">
    <property type="entry name" value="E3 UBIQUITIN-PROTEIN LIGASE HECTD1"/>
    <property type="match status" value="1"/>
</dbReference>
<dbReference type="FunFam" id="2.60.120.260:FF:000014">
    <property type="entry name" value="E3 ubiquitin-protein ligase HECTD1 isoform X1"/>
    <property type="match status" value="1"/>
</dbReference>
<evidence type="ECO:0000256" key="12">
    <source>
        <dbReference type="RuleBase" id="RU369009"/>
    </source>
</evidence>
<dbReference type="InterPro" id="IPR010606">
    <property type="entry name" value="Mib_Herc2"/>
</dbReference>
<dbReference type="SUPFAM" id="SSF48371">
    <property type="entry name" value="ARM repeat"/>
    <property type="match status" value="1"/>
</dbReference>
<feature type="region of interest" description="Disordered" evidence="13">
    <location>
        <begin position="627"/>
        <end position="657"/>
    </location>
</feature>
<feature type="region of interest" description="Disordered" evidence="13">
    <location>
        <begin position="488"/>
        <end position="514"/>
    </location>
</feature>
<dbReference type="Gene3D" id="3.30.2410.10">
    <property type="entry name" value="Hect, E3 ligase catalytic domain"/>
    <property type="match status" value="1"/>
</dbReference>
<feature type="repeat" description="ANK" evidence="10">
    <location>
        <begin position="426"/>
        <end position="458"/>
    </location>
</feature>
<dbReference type="Pfam" id="PF00632">
    <property type="entry name" value="HECT"/>
    <property type="match status" value="1"/>
</dbReference>
<dbReference type="SUPFAM" id="SSF159034">
    <property type="entry name" value="Mib/herc2 domain-like"/>
    <property type="match status" value="1"/>
</dbReference>
<dbReference type="PANTHER" id="PTHR45670">
    <property type="entry name" value="E3 UBIQUITIN-PROTEIN LIGASE TRIP12"/>
    <property type="match status" value="1"/>
</dbReference>
<dbReference type="InterPro" id="IPR000569">
    <property type="entry name" value="HECT_dom"/>
</dbReference>
<dbReference type="Gene3D" id="1.25.40.20">
    <property type="entry name" value="Ankyrin repeat-containing domain"/>
    <property type="match status" value="1"/>
</dbReference>
<dbReference type="RefSeq" id="XP_033808043.1">
    <property type="nucleotide sequence ID" value="XM_033952152.1"/>
</dbReference>
<dbReference type="InterPro" id="IPR012919">
    <property type="entry name" value="SUN_dom"/>
</dbReference>
<dbReference type="GO" id="GO:0070534">
    <property type="term" value="P:protein K63-linked ubiquitination"/>
    <property type="evidence" value="ECO:0007669"/>
    <property type="project" value="TreeGrafter"/>
</dbReference>
<evidence type="ECO:0000256" key="9">
    <source>
        <dbReference type="ARBA" id="ARBA00065700"/>
    </source>
</evidence>
<dbReference type="FunFam" id="2.30.30.40:FF:000085">
    <property type="entry name" value="E3 ubiquitin-protein ligase HECTD1 isoform X1"/>
    <property type="match status" value="1"/>
</dbReference>
<dbReference type="Gene3D" id="2.60.120.260">
    <property type="entry name" value="Galactose-binding domain-like"/>
    <property type="match status" value="1"/>
</dbReference>
<dbReference type="Pfam" id="PF12796">
    <property type="entry name" value="Ank_2"/>
    <property type="match status" value="1"/>
</dbReference>
<evidence type="ECO:0000256" key="6">
    <source>
        <dbReference type="ARBA" id="ARBA00022737"/>
    </source>
</evidence>
<evidence type="ECO:0000259" key="15">
    <source>
        <dbReference type="PROSITE" id="PS51416"/>
    </source>
</evidence>
<feature type="region of interest" description="Disordered" evidence="13">
    <location>
        <begin position="1340"/>
        <end position="1392"/>
    </location>
</feature>
<dbReference type="KEGG" id="gsh:117363800"/>
<dbReference type="RefSeq" id="XP_033808042.1">
    <property type="nucleotide sequence ID" value="XM_033952151.1"/>
</dbReference>
<dbReference type="RefSeq" id="XP_033808041.1">
    <property type="nucleotide sequence ID" value="XM_033952150.1"/>
</dbReference>
<dbReference type="FunFam" id="1.25.10.10:FF:000051">
    <property type="entry name" value="E3 ubiquitin-protein ligase HECTD1 isoform X1"/>
    <property type="match status" value="1"/>
</dbReference>
<feature type="region of interest" description="Disordered" evidence="13">
    <location>
        <begin position="2288"/>
        <end position="2307"/>
    </location>
</feature>
<dbReference type="GeneID" id="117363800"/>
<proteinExistence type="inferred from homology"/>
<comment type="catalytic activity">
    <reaction evidence="1 12">
        <text>S-ubiquitinyl-[E2 ubiquitin-conjugating enzyme]-L-cysteine + [acceptor protein]-L-lysine = [E2 ubiquitin-conjugating enzyme]-L-cysteine + N(6)-ubiquitinyl-[acceptor protein]-L-lysine.</text>
        <dbReference type="EC" id="2.3.2.26"/>
    </reaction>
</comment>
<feature type="compositionally biased region" description="Polar residues" evidence="13">
    <location>
        <begin position="1348"/>
        <end position="1365"/>
    </location>
</feature>
<dbReference type="GO" id="GO:0061630">
    <property type="term" value="F:ubiquitin protein ligase activity"/>
    <property type="evidence" value="ECO:0007669"/>
    <property type="project" value="UniProtKB-UniRule"/>
</dbReference>
<dbReference type="GO" id="GO:0016607">
    <property type="term" value="C:nuclear speck"/>
    <property type="evidence" value="ECO:0007669"/>
    <property type="project" value="TreeGrafter"/>
</dbReference>
<evidence type="ECO:0000256" key="4">
    <source>
        <dbReference type="ARBA" id="ARBA00022553"/>
    </source>
</evidence>
<dbReference type="InterPro" id="IPR041200">
    <property type="entry name" value="FKBP3_BTHB"/>
</dbReference>
<name>A0A6P8RT17_GEOSA</name>
<evidence type="ECO:0000256" key="10">
    <source>
        <dbReference type="PROSITE-ProRule" id="PRU00023"/>
    </source>
</evidence>
<dbReference type="InterPro" id="IPR016024">
    <property type="entry name" value="ARM-type_fold"/>
</dbReference>
<keyword evidence="7 11" id="KW-0833">Ubl conjugation pathway</keyword>
<dbReference type="Proteomes" id="UP000515159">
    <property type="component" value="Chromosome 7"/>
</dbReference>
<dbReference type="GO" id="GO:0046872">
    <property type="term" value="F:metal ion binding"/>
    <property type="evidence" value="ECO:0007669"/>
    <property type="project" value="InterPro"/>
</dbReference>
<feature type="active site" description="Glycyl thioester intermediate" evidence="11">
    <location>
        <position position="2569"/>
    </location>
</feature>
<comment type="pathway">
    <text evidence="2 12">Protein modification; protein ubiquitination.</text>
</comment>
<keyword evidence="6" id="KW-0677">Repeat</keyword>
<evidence type="ECO:0000313" key="16">
    <source>
        <dbReference type="Proteomes" id="UP000515159"/>
    </source>
</evidence>
<feature type="compositionally biased region" description="Acidic residues" evidence="13">
    <location>
        <begin position="1681"/>
        <end position="1717"/>
    </location>
</feature>
<dbReference type="PROSITE" id="PS50237">
    <property type="entry name" value="HECT"/>
    <property type="match status" value="1"/>
</dbReference>
<dbReference type="Pfam" id="PF18410">
    <property type="entry name" value="BTHB"/>
    <property type="match status" value="1"/>
</dbReference>
<dbReference type="FunFam" id="3.90.1750.10:FF:000018">
    <property type="entry name" value="E3 ubiquitin-protein ligase HECTD1 isoform X1"/>
    <property type="match status" value="1"/>
</dbReference>
<organism evidence="16 17">
    <name type="scientific">Geotrypetes seraphini</name>
    <name type="common">Gaboon caecilian</name>
    <name type="synonym">Caecilia seraphini</name>
    <dbReference type="NCBI Taxonomy" id="260995"/>
    <lineage>
        <taxon>Eukaryota</taxon>
        <taxon>Metazoa</taxon>
        <taxon>Chordata</taxon>
        <taxon>Craniata</taxon>
        <taxon>Vertebrata</taxon>
        <taxon>Euteleostomi</taxon>
        <taxon>Amphibia</taxon>
        <taxon>Gymnophiona</taxon>
        <taxon>Geotrypetes</taxon>
    </lineage>
</organism>
<evidence type="ECO:0000256" key="7">
    <source>
        <dbReference type="ARBA" id="ARBA00022786"/>
    </source>
</evidence>
<dbReference type="InterPro" id="IPR036770">
    <property type="entry name" value="Ankyrin_rpt-contain_sf"/>
</dbReference>
<dbReference type="GO" id="GO:0043161">
    <property type="term" value="P:proteasome-mediated ubiquitin-dependent protein catabolic process"/>
    <property type="evidence" value="ECO:0007669"/>
    <property type="project" value="TreeGrafter"/>
</dbReference>
<accession>A0A6P8RT17</accession>
<dbReference type="CDD" id="cd00078">
    <property type="entry name" value="HECTc"/>
    <property type="match status" value="1"/>
</dbReference>
<dbReference type="InterPro" id="IPR045322">
    <property type="entry name" value="HECTD1/TRIP12-like"/>
</dbReference>
<evidence type="ECO:0000259" key="14">
    <source>
        <dbReference type="PROSITE" id="PS50237"/>
    </source>
</evidence>
<evidence type="ECO:0000256" key="5">
    <source>
        <dbReference type="ARBA" id="ARBA00022679"/>
    </source>
</evidence>
<dbReference type="PROSITE" id="PS50297">
    <property type="entry name" value="ANK_REP_REGION"/>
    <property type="match status" value="2"/>
</dbReference>
<feature type="compositionally biased region" description="Basic and acidic residues" evidence="13">
    <location>
        <begin position="639"/>
        <end position="657"/>
    </location>
</feature>